<keyword evidence="1" id="KW-0547">Nucleotide-binding</keyword>
<dbReference type="GO" id="GO:0016879">
    <property type="term" value="F:ligase activity, forming carbon-nitrogen bonds"/>
    <property type="evidence" value="ECO:0007669"/>
    <property type="project" value="TreeGrafter"/>
</dbReference>
<evidence type="ECO:0000313" key="3">
    <source>
        <dbReference type="EMBL" id="RHM42998.1"/>
    </source>
</evidence>
<proteinExistence type="predicted"/>
<dbReference type="Pfam" id="PF08443">
    <property type="entry name" value="RimK"/>
    <property type="match status" value="1"/>
</dbReference>
<gene>
    <name evidence="3" type="ORF">DWZ68_10195</name>
</gene>
<dbReference type="PROSITE" id="PS50975">
    <property type="entry name" value="ATP_GRASP"/>
    <property type="match status" value="1"/>
</dbReference>
<dbReference type="Gene3D" id="3.30.470.20">
    <property type="entry name" value="ATP-grasp fold, B domain"/>
    <property type="match status" value="1"/>
</dbReference>
<name>A0A415QI25_9BACT</name>
<dbReference type="GO" id="GO:0005737">
    <property type="term" value="C:cytoplasm"/>
    <property type="evidence" value="ECO:0007669"/>
    <property type="project" value="TreeGrafter"/>
</dbReference>
<dbReference type="PANTHER" id="PTHR21621">
    <property type="entry name" value="RIBOSOMAL PROTEIN S6 MODIFICATION PROTEIN"/>
    <property type="match status" value="1"/>
</dbReference>
<dbReference type="GO" id="GO:0046872">
    <property type="term" value="F:metal ion binding"/>
    <property type="evidence" value="ECO:0007669"/>
    <property type="project" value="InterPro"/>
</dbReference>
<feature type="domain" description="ATP-grasp" evidence="2">
    <location>
        <begin position="92"/>
        <end position="146"/>
    </location>
</feature>
<accession>A0A415QI25</accession>
<keyword evidence="1" id="KW-0067">ATP-binding</keyword>
<dbReference type="Gene3D" id="3.30.1490.20">
    <property type="entry name" value="ATP-grasp fold, A domain"/>
    <property type="match status" value="1"/>
</dbReference>
<dbReference type="InterPro" id="IPR011761">
    <property type="entry name" value="ATP-grasp"/>
</dbReference>
<evidence type="ECO:0000259" key="2">
    <source>
        <dbReference type="PROSITE" id="PS50975"/>
    </source>
</evidence>
<evidence type="ECO:0000313" key="4">
    <source>
        <dbReference type="Proteomes" id="UP000286038"/>
    </source>
</evidence>
<organism evidence="3 4">
    <name type="scientific">Butyricimonas virosa</name>
    <dbReference type="NCBI Taxonomy" id="544645"/>
    <lineage>
        <taxon>Bacteria</taxon>
        <taxon>Pseudomonadati</taxon>
        <taxon>Bacteroidota</taxon>
        <taxon>Bacteroidia</taxon>
        <taxon>Bacteroidales</taxon>
        <taxon>Odoribacteraceae</taxon>
        <taxon>Butyricimonas</taxon>
    </lineage>
</organism>
<dbReference type="GO" id="GO:0005524">
    <property type="term" value="F:ATP binding"/>
    <property type="evidence" value="ECO:0007669"/>
    <property type="project" value="UniProtKB-UniRule"/>
</dbReference>
<evidence type="ECO:0000256" key="1">
    <source>
        <dbReference type="PROSITE-ProRule" id="PRU00409"/>
    </source>
</evidence>
<dbReference type="EMBL" id="QRPV01000010">
    <property type="protein sequence ID" value="RHM42998.1"/>
    <property type="molecule type" value="Genomic_DNA"/>
</dbReference>
<dbReference type="PANTHER" id="PTHR21621:SF0">
    <property type="entry name" value="BETA-CITRYLGLUTAMATE SYNTHASE B-RELATED"/>
    <property type="match status" value="1"/>
</dbReference>
<dbReference type="RefSeq" id="WP_118449998.1">
    <property type="nucleotide sequence ID" value="NZ_CABJDM010000010.1"/>
</dbReference>
<dbReference type="AlphaFoldDB" id="A0A415QI25"/>
<dbReference type="InterPro" id="IPR013815">
    <property type="entry name" value="ATP_grasp_subdomain_1"/>
</dbReference>
<sequence length="337" mass="39103">MKIAIHKSGGFSERWINYCQKNSIDYKIVNAYDSDIIKQMADCDAFMWHHHQANYKDCLFAKQLLFSLQQSGKKVFPNYNSGWHFDDKVGQKYLLESINAPLVPSYVFYTSEEARKWIDKTTFPKVFKLRGGAGAANVMLVHTRREAKKLVCKAFRGGFPQYSGWRNLKERIRKYRLGKTDIKDVLKGVVRLLVKPEFAKMHAPEKGYVYFQDFIPNNTCDLRIVVVGNHAFGIKRLCRENDFRASGGGSLIYEKSQIDERCVKIAFDVSDTLHSQSMGYDFVFDHNGNPLIVEMSYGYAVEAYDKCEGYWDRELNWYSGENFDFCGWMVEDMLLNN</sequence>
<dbReference type="Proteomes" id="UP000286038">
    <property type="component" value="Unassembled WGS sequence"/>
</dbReference>
<comment type="caution">
    <text evidence="3">The sequence shown here is derived from an EMBL/GenBank/DDBJ whole genome shotgun (WGS) entry which is preliminary data.</text>
</comment>
<dbReference type="InterPro" id="IPR013651">
    <property type="entry name" value="ATP-grasp_RimK-type"/>
</dbReference>
<reference evidence="3 4" key="1">
    <citation type="submission" date="2018-08" db="EMBL/GenBank/DDBJ databases">
        <title>A genome reference for cultivated species of the human gut microbiota.</title>
        <authorList>
            <person name="Zou Y."/>
            <person name="Xue W."/>
            <person name="Luo G."/>
        </authorList>
    </citation>
    <scope>NUCLEOTIDE SEQUENCE [LARGE SCALE GENOMIC DNA]</scope>
    <source>
        <strain evidence="3 4">AF34-33</strain>
    </source>
</reference>
<dbReference type="SUPFAM" id="SSF56059">
    <property type="entry name" value="Glutathione synthetase ATP-binding domain-like"/>
    <property type="match status" value="1"/>
</dbReference>
<protein>
    <recommendedName>
        <fullName evidence="2">ATP-grasp domain-containing protein</fullName>
    </recommendedName>
</protein>